<dbReference type="InterPro" id="IPR014048">
    <property type="entry name" value="MethylDNA_cys_MeTrfase_DNA-bd"/>
</dbReference>
<dbReference type="InterPro" id="IPR036217">
    <property type="entry name" value="MethylDNA_cys_MeTrfase_DNAb"/>
</dbReference>
<keyword evidence="1" id="KW-0227">DNA damage</keyword>
<dbReference type="InterPro" id="IPR036388">
    <property type="entry name" value="WH-like_DNA-bd_sf"/>
</dbReference>
<organism evidence="4 5">
    <name type="scientific">Microlunatus elymi</name>
    <dbReference type="NCBI Taxonomy" id="2596828"/>
    <lineage>
        <taxon>Bacteria</taxon>
        <taxon>Bacillati</taxon>
        <taxon>Actinomycetota</taxon>
        <taxon>Actinomycetes</taxon>
        <taxon>Propionibacteriales</taxon>
        <taxon>Propionibacteriaceae</taxon>
        <taxon>Microlunatus</taxon>
    </lineage>
</organism>
<dbReference type="CDD" id="cd06445">
    <property type="entry name" value="ATase"/>
    <property type="match status" value="1"/>
</dbReference>
<dbReference type="KEGG" id="mik:FOE78_11470"/>
<dbReference type="InterPro" id="IPR052520">
    <property type="entry name" value="ATL_DNA_repair"/>
</dbReference>
<dbReference type="Proteomes" id="UP000319263">
    <property type="component" value="Chromosome"/>
</dbReference>
<dbReference type="PANTHER" id="PTHR42942:SF1">
    <property type="entry name" value="ALKYLTRANSFERASE-LIKE PROTEIN 1"/>
    <property type="match status" value="1"/>
</dbReference>
<reference evidence="4 5" key="1">
    <citation type="submission" date="2019-07" db="EMBL/GenBank/DDBJ databases">
        <title>Microlunatus dokdonensis sp. nov. isolated from the rhizospheric soil of the wild plant Elymus tsukushiensis.</title>
        <authorList>
            <person name="Ghim S.-Y."/>
            <person name="Hwang Y.-J."/>
            <person name="Son J.-S."/>
            <person name="Shin J.-H."/>
        </authorList>
    </citation>
    <scope>NUCLEOTIDE SEQUENCE [LARGE SCALE GENOMIC DNA]</scope>
    <source>
        <strain evidence="4 5">KUDC0627</strain>
    </source>
</reference>
<proteinExistence type="predicted"/>
<dbReference type="GO" id="GO:0003824">
    <property type="term" value="F:catalytic activity"/>
    <property type="evidence" value="ECO:0007669"/>
    <property type="project" value="InterPro"/>
</dbReference>
<protein>
    <recommendedName>
        <fullName evidence="3">Methylated-DNA-[protein]-cysteine S-methyltransferase DNA binding domain-containing protein</fullName>
    </recommendedName>
</protein>
<dbReference type="SUPFAM" id="SSF46767">
    <property type="entry name" value="Methylated DNA-protein cysteine methyltransferase, C-terminal domain"/>
    <property type="match status" value="1"/>
</dbReference>
<evidence type="ECO:0000313" key="4">
    <source>
        <dbReference type="EMBL" id="QDP96440.1"/>
    </source>
</evidence>
<sequence>MSSTAAPAPSSSPSRSCTTRGRSRPVTLISNGAADCVLKPSPTSHQSRRAISGPFCRTRCEDRPVREDFVEAVLSAVELIPPGQVASYGDLAEYVGSGGPRQIGSVMSHYGGAVCWWRVVRADGRPADGLEVRALQQLRAEGAPIRGDRVIMKRARWRGPSASDGSGE</sequence>
<evidence type="ECO:0000256" key="1">
    <source>
        <dbReference type="ARBA" id="ARBA00022763"/>
    </source>
</evidence>
<dbReference type="Pfam" id="PF01035">
    <property type="entry name" value="DNA_binding_1"/>
    <property type="match status" value="1"/>
</dbReference>
<gene>
    <name evidence="4" type="ORF">FOE78_11470</name>
</gene>
<dbReference type="GO" id="GO:0006281">
    <property type="term" value="P:DNA repair"/>
    <property type="evidence" value="ECO:0007669"/>
    <property type="project" value="InterPro"/>
</dbReference>
<dbReference type="OrthoDB" id="9132167at2"/>
<keyword evidence="5" id="KW-1185">Reference proteome</keyword>
<feature type="compositionally biased region" description="Low complexity" evidence="2">
    <location>
        <begin position="1"/>
        <end position="20"/>
    </location>
</feature>
<name>A0A516PZ47_9ACTN</name>
<dbReference type="AlphaFoldDB" id="A0A516PZ47"/>
<evidence type="ECO:0000256" key="2">
    <source>
        <dbReference type="SAM" id="MobiDB-lite"/>
    </source>
</evidence>
<evidence type="ECO:0000259" key="3">
    <source>
        <dbReference type="Pfam" id="PF01035"/>
    </source>
</evidence>
<dbReference type="EMBL" id="CP041692">
    <property type="protein sequence ID" value="QDP96440.1"/>
    <property type="molecule type" value="Genomic_DNA"/>
</dbReference>
<feature type="region of interest" description="Disordered" evidence="2">
    <location>
        <begin position="1"/>
        <end position="24"/>
    </location>
</feature>
<accession>A0A516PZ47</accession>
<feature type="domain" description="Methylated-DNA-[protein]-cysteine S-methyltransferase DNA binding" evidence="3">
    <location>
        <begin position="68"/>
        <end position="127"/>
    </location>
</feature>
<dbReference type="Gene3D" id="1.10.10.10">
    <property type="entry name" value="Winged helix-like DNA-binding domain superfamily/Winged helix DNA-binding domain"/>
    <property type="match status" value="1"/>
</dbReference>
<evidence type="ECO:0000313" key="5">
    <source>
        <dbReference type="Proteomes" id="UP000319263"/>
    </source>
</evidence>
<dbReference type="PANTHER" id="PTHR42942">
    <property type="entry name" value="6-O-METHYLGUANINE DNA METHYLTRANSFERASE"/>
    <property type="match status" value="1"/>
</dbReference>